<evidence type="ECO:0000256" key="1">
    <source>
        <dbReference type="ARBA" id="ARBA00004141"/>
    </source>
</evidence>
<feature type="region of interest" description="Disordered" evidence="6">
    <location>
        <begin position="1"/>
        <end position="31"/>
    </location>
</feature>
<dbReference type="VEuPathDB" id="FungiDB:An12g02600"/>
<dbReference type="RefSeq" id="XP_059601817.1">
    <property type="nucleotide sequence ID" value="XM_059750752.1"/>
</dbReference>
<evidence type="ECO:0000256" key="7">
    <source>
        <dbReference type="SAM" id="Phobius"/>
    </source>
</evidence>
<feature type="domain" description="Rhodopsin" evidence="8">
    <location>
        <begin position="114"/>
        <end position="360"/>
    </location>
</feature>
<organism evidence="9">
    <name type="scientific">Aspergillus niger</name>
    <dbReference type="NCBI Taxonomy" id="5061"/>
    <lineage>
        <taxon>Eukaryota</taxon>
        <taxon>Fungi</taxon>
        <taxon>Dikarya</taxon>
        <taxon>Ascomycota</taxon>
        <taxon>Pezizomycotina</taxon>
        <taxon>Eurotiomycetes</taxon>
        <taxon>Eurotiomycetidae</taxon>
        <taxon>Eurotiales</taxon>
        <taxon>Aspergillaceae</taxon>
        <taxon>Aspergillus</taxon>
        <taxon>Aspergillus subgen. Circumdati</taxon>
    </lineage>
</organism>
<dbReference type="InterPro" id="IPR052337">
    <property type="entry name" value="SAT4-like"/>
</dbReference>
<keyword evidence="4 7" id="KW-0472">Membrane</keyword>
<accession>A0AAJ8BR35</accession>
<evidence type="ECO:0000256" key="2">
    <source>
        <dbReference type="ARBA" id="ARBA00022692"/>
    </source>
</evidence>
<dbReference type="Pfam" id="PF20684">
    <property type="entry name" value="Fung_rhodopsin"/>
    <property type="match status" value="1"/>
</dbReference>
<comment type="similarity">
    <text evidence="5">Belongs to the SAT4 family.</text>
</comment>
<dbReference type="GO" id="GO:0016020">
    <property type="term" value="C:membrane"/>
    <property type="evidence" value="ECO:0007669"/>
    <property type="project" value="UniProtKB-SubCell"/>
</dbReference>
<evidence type="ECO:0000256" key="5">
    <source>
        <dbReference type="ARBA" id="ARBA00038359"/>
    </source>
</evidence>
<feature type="compositionally biased region" description="Low complexity" evidence="6">
    <location>
        <begin position="16"/>
        <end position="30"/>
    </location>
</feature>
<feature type="transmembrane region" description="Helical" evidence="7">
    <location>
        <begin position="266"/>
        <end position="287"/>
    </location>
</feature>
<dbReference type="AlphaFoldDB" id="A0AAJ8BR35"/>
<reference evidence="9" key="1">
    <citation type="submission" date="2025-02" db="EMBL/GenBank/DDBJ databases">
        <authorList>
            <consortium name="NCBI Genome Project"/>
        </authorList>
    </citation>
    <scope>NUCLEOTIDE SEQUENCE</scope>
</reference>
<gene>
    <name evidence="9" type="ORF">An12g02600</name>
</gene>
<evidence type="ECO:0000256" key="4">
    <source>
        <dbReference type="ARBA" id="ARBA00023136"/>
    </source>
</evidence>
<evidence type="ECO:0000259" key="8">
    <source>
        <dbReference type="Pfam" id="PF20684"/>
    </source>
</evidence>
<feature type="transmembrane region" description="Helical" evidence="7">
    <location>
        <begin position="130"/>
        <end position="157"/>
    </location>
</feature>
<feature type="transmembrane region" description="Helical" evidence="7">
    <location>
        <begin position="177"/>
        <end position="199"/>
    </location>
</feature>
<name>A0AAJ8BR35_ASPNG</name>
<reference evidence="9" key="2">
    <citation type="submission" date="2025-08" db="UniProtKB">
        <authorList>
            <consortium name="RefSeq"/>
        </authorList>
    </citation>
    <scope>IDENTIFICATION</scope>
</reference>
<dbReference type="PANTHER" id="PTHR33048">
    <property type="entry name" value="PTH11-LIKE INTEGRAL MEMBRANE PROTEIN (AFU_ORTHOLOGUE AFUA_5G11245)"/>
    <property type="match status" value="1"/>
</dbReference>
<protein>
    <recommendedName>
        <fullName evidence="8">Rhodopsin domain-containing protein</fullName>
    </recommendedName>
</protein>
<feature type="transmembrane region" description="Helical" evidence="7">
    <location>
        <begin position="206"/>
        <end position="232"/>
    </location>
</feature>
<comment type="subcellular location">
    <subcellularLocation>
        <location evidence="1">Membrane</location>
        <topology evidence="1">Multi-pass membrane protein</topology>
    </subcellularLocation>
</comment>
<dbReference type="PANTHER" id="PTHR33048:SF129">
    <property type="entry name" value="INTEGRAL MEMBRANE PROTEIN-RELATED"/>
    <property type="match status" value="1"/>
</dbReference>
<proteinExistence type="inferred from homology"/>
<dbReference type="KEGG" id="ang:An12g02600"/>
<evidence type="ECO:0000256" key="6">
    <source>
        <dbReference type="SAM" id="MobiDB-lite"/>
    </source>
</evidence>
<evidence type="ECO:0000256" key="3">
    <source>
        <dbReference type="ARBA" id="ARBA00022989"/>
    </source>
</evidence>
<feature type="transmembrane region" description="Helical" evidence="7">
    <location>
        <begin position="97"/>
        <end position="118"/>
    </location>
</feature>
<keyword evidence="3 7" id="KW-1133">Transmembrane helix</keyword>
<dbReference type="GeneID" id="84592502"/>
<feature type="transmembrane region" description="Helical" evidence="7">
    <location>
        <begin position="299"/>
        <end position="321"/>
    </location>
</feature>
<evidence type="ECO:0000313" key="9">
    <source>
        <dbReference type="RefSeq" id="XP_059601817.1"/>
    </source>
</evidence>
<sequence length="419" mass="46760">MVHNLERSRRLFQSVPTSGSMSTSGSMPSSRYQTHISYSLQIGLRTGIHLNRGKRNTADNFTVDTGKSSGQIPRGVPGDAMNAEVPQDANTTTAPRALIICGVLLLTAFALYVLRIYTRFRPVYKIRVEDLIISLAVVFVLEIVAYSMMAAAASYGVGRHDRFVTPANKTQALRFVFTYEVTGVWAGALLRVSVALILISLHRAKIWHAILWCAVFVQLAAALGTTVCLFIQCRPLRAMWDVVPDARCWAPPRLHIYGFVYTVNRVTLMAGIGILTDVLFVIMPLPLVWRLRRPIRERLIIAFLLSLVLCATAAASVKLYYVRVIVLEGEQLRLLVVPTLWSRIEEIALIAAACAPSLKSSTEDGLRQCWHCCAGHRQQERSSVCVSESEHSSLRAFLDQYASASLREPERAYRKLERV</sequence>
<keyword evidence="2 7" id="KW-0812">Transmembrane</keyword>
<dbReference type="InterPro" id="IPR049326">
    <property type="entry name" value="Rhodopsin_dom_fungi"/>
</dbReference>